<keyword evidence="12" id="KW-1185">Reference proteome</keyword>
<dbReference type="InterPro" id="IPR000668">
    <property type="entry name" value="Peptidase_C1A_C"/>
</dbReference>
<dbReference type="InterPro" id="IPR013128">
    <property type="entry name" value="Peptidase_C1A"/>
</dbReference>
<dbReference type="InterPro" id="IPR025660">
    <property type="entry name" value="Pept_his_AS"/>
</dbReference>
<comment type="caution">
    <text evidence="11">The sequence shown here is derived from an EMBL/GenBank/DDBJ whole genome shotgun (WGS) entry which is preliminary data.</text>
</comment>
<dbReference type="Pfam" id="PF00112">
    <property type="entry name" value="Peptidase_C1"/>
    <property type="match status" value="1"/>
</dbReference>
<keyword evidence="5" id="KW-0788">Thiol protease</keyword>
<evidence type="ECO:0000259" key="9">
    <source>
        <dbReference type="SMART" id="SM00645"/>
    </source>
</evidence>
<dbReference type="SMART" id="SM00645">
    <property type="entry name" value="Pept_C1"/>
    <property type="match status" value="1"/>
</dbReference>
<keyword evidence="3 8" id="KW-0732">Signal</keyword>
<organism evidence="11 12">
    <name type="scientific">Rhynchospora breviuscula</name>
    <dbReference type="NCBI Taxonomy" id="2022672"/>
    <lineage>
        <taxon>Eukaryota</taxon>
        <taxon>Viridiplantae</taxon>
        <taxon>Streptophyta</taxon>
        <taxon>Embryophyta</taxon>
        <taxon>Tracheophyta</taxon>
        <taxon>Spermatophyta</taxon>
        <taxon>Magnoliopsida</taxon>
        <taxon>Liliopsida</taxon>
        <taxon>Poales</taxon>
        <taxon>Cyperaceae</taxon>
        <taxon>Cyperoideae</taxon>
        <taxon>Rhynchosporeae</taxon>
        <taxon>Rhynchospora</taxon>
    </lineage>
</organism>
<reference evidence="11" key="1">
    <citation type="journal article" date="2022" name="Cell">
        <title>Repeat-based holocentromeres influence genome architecture and karyotype evolution.</title>
        <authorList>
            <person name="Hofstatter P.G."/>
            <person name="Thangavel G."/>
            <person name="Lux T."/>
            <person name="Neumann P."/>
            <person name="Vondrak T."/>
            <person name="Novak P."/>
            <person name="Zhang M."/>
            <person name="Costa L."/>
            <person name="Castellani M."/>
            <person name="Scott A."/>
            <person name="Toegelov H."/>
            <person name="Fuchs J."/>
            <person name="Mata-Sucre Y."/>
            <person name="Dias Y."/>
            <person name="Vanzela A.L.L."/>
            <person name="Huettel B."/>
            <person name="Almeida C.C.S."/>
            <person name="Simkova H."/>
            <person name="Souza G."/>
            <person name="Pedrosa-Harand A."/>
            <person name="Macas J."/>
            <person name="Mayer K.F.X."/>
            <person name="Houben A."/>
            <person name="Marques A."/>
        </authorList>
    </citation>
    <scope>NUCLEOTIDE SEQUENCE</scope>
    <source>
        <tissue evidence="11">Leaves</tissue>
    </source>
</reference>
<feature type="domain" description="Cathepsin propeptide inhibitor" evidence="10">
    <location>
        <begin position="40"/>
        <end position="95"/>
    </location>
</feature>
<dbReference type="SUPFAM" id="SSF54001">
    <property type="entry name" value="Cysteine proteinases"/>
    <property type="match status" value="1"/>
</dbReference>
<dbReference type="InterPro" id="IPR013201">
    <property type="entry name" value="Prot_inhib_I29"/>
</dbReference>
<accession>A0A9Q0D1I5</accession>
<evidence type="ECO:0000256" key="6">
    <source>
        <dbReference type="ARBA" id="ARBA00023157"/>
    </source>
</evidence>
<proteinExistence type="inferred from homology"/>
<keyword evidence="4" id="KW-0378">Hydrolase</keyword>
<dbReference type="InterPro" id="IPR025661">
    <property type="entry name" value="Pept_asp_AS"/>
</dbReference>
<evidence type="ECO:0000256" key="5">
    <source>
        <dbReference type="ARBA" id="ARBA00022807"/>
    </source>
</evidence>
<dbReference type="FunFam" id="3.90.70.10:FF:000023">
    <property type="entry name" value="Senescence-specific cysteine protease SAG39"/>
    <property type="match status" value="1"/>
</dbReference>
<dbReference type="GO" id="GO:0008234">
    <property type="term" value="F:cysteine-type peptidase activity"/>
    <property type="evidence" value="ECO:0007669"/>
    <property type="project" value="UniProtKB-KW"/>
</dbReference>
<evidence type="ECO:0000313" key="11">
    <source>
        <dbReference type="EMBL" id="KAJ1704136.1"/>
    </source>
</evidence>
<name>A0A9Q0D1I5_9POAL</name>
<evidence type="ECO:0000256" key="3">
    <source>
        <dbReference type="ARBA" id="ARBA00022729"/>
    </source>
</evidence>
<dbReference type="EMBL" id="JAMQYH010000001">
    <property type="protein sequence ID" value="KAJ1704136.1"/>
    <property type="molecule type" value="Genomic_DNA"/>
</dbReference>
<dbReference type="PROSITE" id="PS00639">
    <property type="entry name" value="THIOL_PROTEASE_HIS"/>
    <property type="match status" value="1"/>
</dbReference>
<dbReference type="Gene3D" id="3.90.70.10">
    <property type="entry name" value="Cysteine proteinases"/>
    <property type="match status" value="1"/>
</dbReference>
<evidence type="ECO:0000256" key="7">
    <source>
        <dbReference type="SAM" id="MobiDB-lite"/>
    </source>
</evidence>
<feature type="region of interest" description="Disordered" evidence="7">
    <location>
        <begin position="346"/>
        <end position="371"/>
    </location>
</feature>
<evidence type="ECO:0000256" key="4">
    <source>
        <dbReference type="ARBA" id="ARBA00022801"/>
    </source>
</evidence>
<dbReference type="PRINTS" id="PR00705">
    <property type="entry name" value="PAPAIN"/>
</dbReference>
<dbReference type="PROSITE" id="PS00139">
    <property type="entry name" value="THIOL_PROTEASE_CYS"/>
    <property type="match status" value="1"/>
</dbReference>
<dbReference type="InterPro" id="IPR038765">
    <property type="entry name" value="Papain-like_cys_pep_sf"/>
</dbReference>
<feature type="chain" id="PRO_5040258169" evidence="8">
    <location>
        <begin position="23"/>
        <end position="371"/>
    </location>
</feature>
<comment type="similarity">
    <text evidence="1">Belongs to the peptidase C1 family.</text>
</comment>
<keyword evidence="6" id="KW-1015">Disulfide bond</keyword>
<dbReference type="AlphaFoldDB" id="A0A9Q0D1I5"/>
<dbReference type="InterPro" id="IPR039417">
    <property type="entry name" value="Peptidase_C1A_papain-like"/>
</dbReference>
<dbReference type="SMART" id="SM00848">
    <property type="entry name" value="Inhibitor_I29"/>
    <property type="match status" value="1"/>
</dbReference>
<dbReference type="Proteomes" id="UP001151287">
    <property type="component" value="Unassembled WGS sequence"/>
</dbReference>
<dbReference type="GO" id="GO:0006508">
    <property type="term" value="P:proteolysis"/>
    <property type="evidence" value="ECO:0007669"/>
    <property type="project" value="UniProtKB-KW"/>
</dbReference>
<evidence type="ECO:0000313" key="12">
    <source>
        <dbReference type="Proteomes" id="UP001151287"/>
    </source>
</evidence>
<gene>
    <name evidence="11" type="ORF">LUZ63_003915</name>
</gene>
<dbReference type="InterPro" id="IPR000169">
    <property type="entry name" value="Pept_cys_AS"/>
</dbReference>
<dbReference type="CDD" id="cd02248">
    <property type="entry name" value="Peptidase_C1A"/>
    <property type="match status" value="1"/>
</dbReference>
<dbReference type="PROSITE" id="PS00640">
    <property type="entry name" value="THIOL_PROTEASE_ASN"/>
    <property type="match status" value="1"/>
</dbReference>
<evidence type="ECO:0000259" key="10">
    <source>
        <dbReference type="SMART" id="SM00848"/>
    </source>
</evidence>
<sequence length="371" mass="41712">MEKILFLAILLLAISFIPHITSVPFDERDLRSDESLWDLYERWQRHHAVARENHEKQKRFSVFKENAKFIHEFNKQGKPYKLALNKFGDLTKEEFESGYVGSRVHKHKMFLPHTNTNKFMYDSVNVRDLPESVDWRLKGAVTNVKDQKTCGSCWAFSTIVSVEGINQIRTRDLVALSEQELIDCDTSDNQGCNGGLMVDAFKFIEKSGGVTTESDYPYRAANGTCNAMKIKSSVVVIDGHQDVPENNELALLKTVANQPVSVAIEASGQPFQFYSQGVFTGNCSTELSHGVAIVGYGTDKDNTKYWIVKNSWGPDWGEQGYIRLQRDVKAKEGLCGILVAASYPIKTSPNPPSRKGRSYRRQLTGAGSQNL</sequence>
<evidence type="ECO:0000256" key="1">
    <source>
        <dbReference type="ARBA" id="ARBA00008455"/>
    </source>
</evidence>
<dbReference type="Pfam" id="PF08246">
    <property type="entry name" value="Inhibitor_I29"/>
    <property type="match status" value="1"/>
</dbReference>
<dbReference type="PANTHER" id="PTHR12411">
    <property type="entry name" value="CYSTEINE PROTEASE FAMILY C1-RELATED"/>
    <property type="match status" value="1"/>
</dbReference>
<keyword evidence="2" id="KW-0645">Protease</keyword>
<protein>
    <submittedName>
        <fullName evidence="11">Uncharacterized protein</fullName>
    </submittedName>
</protein>
<dbReference type="OrthoDB" id="10253408at2759"/>
<feature type="signal peptide" evidence="8">
    <location>
        <begin position="1"/>
        <end position="22"/>
    </location>
</feature>
<evidence type="ECO:0000256" key="2">
    <source>
        <dbReference type="ARBA" id="ARBA00022670"/>
    </source>
</evidence>
<evidence type="ECO:0000256" key="8">
    <source>
        <dbReference type="SAM" id="SignalP"/>
    </source>
</evidence>
<feature type="domain" description="Peptidase C1A papain C-terminal" evidence="9">
    <location>
        <begin position="129"/>
        <end position="345"/>
    </location>
</feature>